<dbReference type="SUPFAM" id="SSF52540">
    <property type="entry name" value="P-loop containing nucleoside triphosphate hydrolases"/>
    <property type="match status" value="1"/>
</dbReference>
<dbReference type="InterPro" id="IPR027417">
    <property type="entry name" value="P-loop_NTPase"/>
</dbReference>
<reference evidence="7" key="1">
    <citation type="journal article" date="2019" name="Int. J. Syst. Evol. Microbiol.">
        <title>The Global Catalogue of Microorganisms (GCM) 10K type strain sequencing project: providing services to taxonomists for standard genome sequencing and annotation.</title>
        <authorList>
            <consortium name="The Broad Institute Genomics Platform"/>
            <consortium name="The Broad Institute Genome Sequencing Center for Infectious Disease"/>
            <person name="Wu L."/>
            <person name="Ma J."/>
        </authorList>
    </citation>
    <scope>NUCLEOTIDE SEQUENCE [LARGE SCALE GENOMIC DNA]</scope>
    <source>
        <strain evidence="7">JCM 16578</strain>
    </source>
</reference>
<evidence type="ECO:0000256" key="3">
    <source>
        <dbReference type="ARBA" id="ARBA00022801"/>
    </source>
</evidence>
<dbReference type="PANTHER" id="PTHR42708:SF1">
    <property type="entry name" value="GLIDING MOTILITY PROTEIN MGLA"/>
    <property type="match status" value="1"/>
</dbReference>
<protein>
    <submittedName>
        <fullName evidence="6">ATP/GTP-binding protein</fullName>
    </submittedName>
</protein>
<gene>
    <name evidence="6" type="ORF">GCM10022207_79440</name>
</gene>
<sequence>MPFPTPGQADPAPFSRGREADTDEPAILKIVIAGGFGVGKTTLVRAVSEIEPLTTEEYLTQASAPTDKLHGVEAKDTTTVAFDFGRFSLDMPLPLELFLFGTPGQDRFVDLWYDLSHGAIGAVVLADTRRLEASFTAVSFFERIGLPFIVAVNQFDGAHRYLEADIRDALDLPAVIPVVFCDARVTTSVAGVLLTLIDQALSQPSTRPAHSTLQDA</sequence>
<proteinExistence type="inferred from homology"/>
<dbReference type="EMBL" id="BAAAZA010000041">
    <property type="protein sequence ID" value="GAA3898998.1"/>
    <property type="molecule type" value="Genomic_DNA"/>
</dbReference>
<evidence type="ECO:0000256" key="5">
    <source>
        <dbReference type="SAM" id="MobiDB-lite"/>
    </source>
</evidence>
<keyword evidence="4" id="KW-0342">GTP-binding</keyword>
<dbReference type="InterPro" id="IPR004130">
    <property type="entry name" value="Gpn"/>
</dbReference>
<feature type="region of interest" description="Disordered" evidence="5">
    <location>
        <begin position="1"/>
        <end position="20"/>
    </location>
</feature>
<dbReference type="Gene3D" id="3.40.50.300">
    <property type="entry name" value="P-loop containing nucleotide triphosphate hydrolases"/>
    <property type="match status" value="1"/>
</dbReference>
<comment type="caution">
    <text evidence="6">The sequence shown here is derived from an EMBL/GenBank/DDBJ whole genome shotgun (WGS) entry which is preliminary data.</text>
</comment>
<evidence type="ECO:0000313" key="6">
    <source>
        <dbReference type="EMBL" id="GAA3898998.1"/>
    </source>
</evidence>
<evidence type="ECO:0000256" key="2">
    <source>
        <dbReference type="ARBA" id="ARBA00022741"/>
    </source>
</evidence>
<accession>A0ABP7LHH2</accession>
<organism evidence="6 7">
    <name type="scientific">Streptomyces lannensis</name>
    <dbReference type="NCBI Taxonomy" id="766498"/>
    <lineage>
        <taxon>Bacteria</taxon>
        <taxon>Bacillati</taxon>
        <taxon>Actinomycetota</taxon>
        <taxon>Actinomycetes</taxon>
        <taxon>Kitasatosporales</taxon>
        <taxon>Streptomycetaceae</taxon>
        <taxon>Streptomyces</taxon>
    </lineage>
</organism>
<dbReference type="Proteomes" id="UP001501563">
    <property type="component" value="Unassembled WGS sequence"/>
</dbReference>
<dbReference type="CDD" id="cd00882">
    <property type="entry name" value="Ras_like_GTPase"/>
    <property type="match status" value="1"/>
</dbReference>
<dbReference type="PANTHER" id="PTHR42708">
    <property type="entry name" value="ATP/GTP-BINDING PROTEIN-RELATED"/>
    <property type="match status" value="1"/>
</dbReference>
<evidence type="ECO:0000313" key="7">
    <source>
        <dbReference type="Proteomes" id="UP001501563"/>
    </source>
</evidence>
<comment type="similarity">
    <text evidence="1">Belongs to the GPN-loop GTPase family.</text>
</comment>
<keyword evidence="2" id="KW-0547">Nucleotide-binding</keyword>
<dbReference type="Pfam" id="PF03029">
    <property type="entry name" value="ATP_bind_1"/>
    <property type="match status" value="1"/>
</dbReference>
<keyword evidence="3" id="KW-0378">Hydrolase</keyword>
<evidence type="ECO:0000256" key="4">
    <source>
        <dbReference type="ARBA" id="ARBA00023134"/>
    </source>
</evidence>
<evidence type="ECO:0000256" key="1">
    <source>
        <dbReference type="ARBA" id="ARBA00005290"/>
    </source>
</evidence>
<name>A0ABP7LHH2_9ACTN</name>
<keyword evidence="7" id="KW-1185">Reference proteome</keyword>
<dbReference type="InterPro" id="IPR052705">
    <property type="entry name" value="Gliding_Motility_GTPase"/>
</dbReference>